<keyword evidence="3" id="KW-0175">Coiled coil</keyword>
<dbReference type="PANTHER" id="PTHR35089:SF1">
    <property type="entry name" value="CHAPERONE PROTEIN SKP"/>
    <property type="match status" value="1"/>
</dbReference>
<comment type="caution">
    <text evidence="5">The sequence shown here is derived from an EMBL/GenBank/DDBJ whole genome shotgun (WGS) entry which is preliminary data.</text>
</comment>
<evidence type="ECO:0000313" key="6">
    <source>
        <dbReference type="Proteomes" id="UP000245870"/>
    </source>
</evidence>
<keyword evidence="6" id="KW-1185">Reference proteome</keyword>
<proteinExistence type="inferred from homology"/>
<evidence type="ECO:0000256" key="1">
    <source>
        <dbReference type="ARBA" id="ARBA00009091"/>
    </source>
</evidence>
<accession>A0A2U0U346</accession>
<evidence type="ECO:0000313" key="5">
    <source>
        <dbReference type="EMBL" id="PVX51129.1"/>
    </source>
</evidence>
<dbReference type="AlphaFoldDB" id="A0A2U0U346"/>
<dbReference type="InterPro" id="IPR005632">
    <property type="entry name" value="Chaperone_Skp"/>
</dbReference>
<dbReference type="GO" id="GO:0050821">
    <property type="term" value="P:protein stabilization"/>
    <property type="evidence" value="ECO:0007669"/>
    <property type="project" value="TreeGrafter"/>
</dbReference>
<sequence>MKKLFLSLFLVTATLCAMAQDINVASQTMPMSRQQAQSFRFGYLSYQTALQSMPGYALAHRNLEDLRIKYDAEMKRVEEEFNKKYEDFLEGQRDFAPSIRQKRQAELQELMEKNIAFKKEAQRLLAKAETEAYKPLREKLAHVILIVGKEKGLAFILNTDNNAVPYINVEMGENVTEAVSAAMR</sequence>
<dbReference type="SUPFAM" id="SSF111384">
    <property type="entry name" value="OmpH-like"/>
    <property type="match status" value="1"/>
</dbReference>
<dbReference type="Proteomes" id="UP000245870">
    <property type="component" value="Unassembled WGS sequence"/>
</dbReference>
<feature type="signal peptide" evidence="4">
    <location>
        <begin position="1"/>
        <end position="19"/>
    </location>
</feature>
<protein>
    <submittedName>
        <fullName evidence="5">Periplasmic chaperone for outer membrane proteins Skp</fullName>
    </submittedName>
</protein>
<dbReference type="InterPro" id="IPR024930">
    <property type="entry name" value="Skp_dom_sf"/>
</dbReference>
<dbReference type="SMART" id="SM00935">
    <property type="entry name" value="OmpH"/>
    <property type="match status" value="1"/>
</dbReference>
<keyword evidence="2 4" id="KW-0732">Signal</keyword>
<dbReference type="Gene3D" id="3.30.910.20">
    <property type="entry name" value="Skp domain"/>
    <property type="match status" value="1"/>
</dbReference>
<evidence type="ECO:0000256" key="2">
    <source>
        <dbReference type="ARBA" id="ARBA00022729"/>
    </source>
</evidence>
<dbReference type="GO" id="GO:0005829">
    <property type="term" value="C:cytosol"/>
    <property type="evidence" value="ECO:0007669"/>
    <property type="project" value="TreeGrafter"/>
</dbReference>
<dbReference type="EMBL" id="QENY01000016">
    <property type="protein sequence ID" value="PVX51129.1"/>
    <property type="molecule type" value="Genomic_DNA"/>
</dbReference>
<organism evidence="5 6">
    <name type="scientific">Hallella colorans</name>
    <dbReference type="NCBI Taxonomy" id="1703337"/>
    <lineage>
        <taxon>Bacteria</taxon>
        <taxon>Pseudomonadati</taxon>
        <taxon>Bacteroidota</taxon>
        <taxon>Bacteroidia</taxon>
        <taxon>Bacteroidales</taxon>
        <taxon>Prevotellaceae</taxon>
        <taxon>Hallella</taxon>
    </lineage>
</organism>
<reference evidence="5 6" key="1">
    <citation type="submission" date="2018-05" db="EMBL/GenBank/DDBJ databases">
        <title>Genomic Encyclopedia of Type Strains, Phase IV (KMG-IV): sequencing the most valuable type-strain genomes for metagenomic binning, comparative biology and taxonomic classification.</title>
        <authorList>
            <person name="Goeker M."/>
        </authorList>
    </citation>
    <scope>NUCLEOTIDE SEQUENCE [LARGE SCALE GENOMIC DNA]</scope>
    <source>
        <strain evidence="5 6">DSM 100333</strain>
    </source>
</reference>
<feature type="chain" id="PRO_5015488047" evidence="4">
    <location>
        <begin position="20"/>
        <end position="184"/>
    </location>
</feature>
<evidence type="ECO:0000256" key="4">
    <source>
        <dbReference type="SAM" id="SignalP"/>
    </source>
</evidence>
<dbReference type="PANTHER" id="PTHR35089">
    <property type="entry name" value="CHAPERONE PROTEIN SKP"/>
    <property type="match status" value="1"/>
</dbReference>
<feature type="coiled-coil region" evidence="3">
    <location>
        <begin position="60"/>
        <end position="127"/>
    </location>
</feature>
<evidence type="ECO:0000256" key="3">
    <source>
        <dbReference type="SAM" id="Coils"/>
    </source>
</evidence>
<gene>
    <name evidence="5" type="ORF">C7379_11635</name>
</gene>
<dbReference type="GO" id="GO:0051082">
    <property type="term" value="F:unfolded protein binding"/>
    <property type="evidence" value="ECO:0007669"/>
    <property type="project" value="InterPro"/>
</dbReference>
<dbReference type="Pfam" id="PF03938">
    <property type="entry name" value="OmpH"/>
    <property type="match status" value="1"/>
</dbReference>
<dbReference type="OrthoDB" id="1081275at2"/>
<comment type="similarity">
    <text evidence="1">Belongs to the Skp family.</text>
</comment>
<dbReference type="RefSeq" id="WP_116616958.1">
    <property type="nucleotide sequence ID" value="NZ_CAMQYP010000015.1"/>
</dbReference>
<name>A0A2U0U346_9BACT</name>